<dbReference type="SUPFAM" id="SSF109854">
    <property type="entry name" value="DinB/YfiT-like putative metalloenzymes"/>
    <property type="match status" value="1"/>
</dbReference>
<keyword evidence="2" id="KW-1185">Reference proteome</keyword>
<dbReference type="AlphaFoldDB" id="A0A7L4YSF3"/>
<dbReference type="Pfam" id="PF04978">
    <property type="entry name" value="MST"/>
    <property type="match status" value="1"/>
</dbReference>
<dbReference type="EMBL" id="CP047156">
    <property type="protein sequence ID" value="QHC02020.1"/>
    <property type="molecule type" value="Genomic_DNA"/>
</dbReference>
<dbReference type="RefSeq" id="WP_159547144.1">
    <property type="nucleotide sequence ID" value="NZ_CP047156.1"/>
</dbReference>
<evidence type="ECO:0000313" key="1">
    <source>
        <dbReference type="EMBL" id="QHC02020.1"/>
    </source>
</evidence>
<dbReference type="InParanoid" id="A0A7L4YSF3"/>
<dbReference type="InterPro" id="IPR007061">
    <property type="entry name" value="MST-like"/>
</dbReference>
<proteinExistence type="predicted"/>
<accession>A0A7L4YSF3</accession>
<protein>
    <submittedName>
        <fullName evidence="1">DUF664 domain-containing protein</fullName>
    </submittedName>
</protein>
<reference evidence="1 2" key="1">
    <citation type="journal article" date="2018" name="Int. J. Syst. Evol. Microbiol.">
        <title>Epidermidibacterium keratini gen. nov., sp. nov., a member of the family Sporichthyaceae, isolated from keratin epidermis.</title>
        <authorList>
            <person name="Lee D.G."/>
            <person name="Trujillo M.E."/>
            <person name="Kang S."/>
            <person name="Nam J.J."/>
            <person name="Kim Y.J."/>
        </authorList>
    </citation>
    <scope>NUCLEOTIDE SEQUENCE [LARGE SCALE GENOMIC DNA]</scope>
    <source>
        <strain evidence="1 2">EPI-7</strain>
    </source>
</reference>
<sequence>MEARDLLIDGIERTREAGNGALDGLTAEQANWQPGEGLNSISWLLWHMAREQDAQIATLAGTEQVWQRDDWVGRFGLDLPDDSMGYGHSPAEAARVTVDDTSLLTGYLDAATDATVAYLKTVDNDGLDEVVDRMWNPPVTRGVRLVSVIDDAAQHAGQAAYLSGMIGVRE</sequence>
<dbReference type="Proteomes" id="UP000463857">
    <property type="component" value="Chromosome"/>
</dbReference>
<dbReference type="NCBIfam" id="NF047843">
    <property type="entry name" value="MST_Rv0443"/>
    <property type="match status" value="1"/>
</dbReference>
<dbReference type="KEGG" id="eke:EK0264_18210"/>
<dbReference type="InterPro" id="IPR034660">
    <property type="entry name" value="DinB/YfiT-like"/>
</dbReference>
<dbReference type="Gene3D" id="1.20.120.450">
    <property type="entry name" value="dinb family like domain"/>
    <property type="match status" value="1"/>
</dbReference>
<gene>
    <name evidence="1" type="ORF">EK0264_18210</name>
</gene>
<organism evidence="1 2">
    <name type="scientific">Epidermidibacterium keratini</name>
    <dbReference type="NCBI Taxonomy" id="1891644"/>
    <lineage>
        <taxon>Bacteria</taxon>
        <taxon>Bacillati</taxon>
        <taxon>Actinomycetota</taxon>
        <taxon>Actinomycetes</taxon>
        <taxon>Sporichthyales</taxon>
        <taxon>Sporichthyaceae</taxon>
        <taxon>Epidermidibacterium</taxon>
    </lineage>
</organism>
<dbReference type="OrthoDB" id="2363925at2"/>
<name>A0A7L4YSF3_9ACTN</name>
<evidence type="ECO:0000313" key="2">
    <source>
        <dbReference type="Proteomes" id="UP000463857"/>
    </source>
</evidence>